<evidence type="ECO:0000256" key="3">
    <source>
        <dbReference type="ARBA" id="ARBA00013365"/>
    </source>
</evidence>
<dbReference type="PANTHER" id="PTHR30337:SF0">
    <property type="entry name" value="NUCLEASE SBCCD SUBUNIT D"/>
    <property type="match status" value="1"/>
</dbReference>
<evidence type="ECO:0000313" key="11">
    <source>
        <dbReference type="Proteomes" id="UP000649151"/>
    </source>
</evidence>
<dbReference type="InterPro" id="IPR026843">
    <property type="entry name" value="SbcD_C"/>
</dbReference>
<dbReference type="PANTHER" id="PTHR30337">
    <property type="entry name" value="COMPONENT OF ATP-DEPENDENT DSDNA EXONUCLEASE"/>
    <property type="match status" value="1"/>
</dbReference>
<evidence type="ECO:0000259" key="9">
    <source>
        <dbReference type="Pfam" id="PF12320"/>
    </source>
</evidence>
<keyword evidence="5 7" id="KW-0378">Hydrolase</keyword>
<dbReference type="InterPro" id="IPR050535">
    <property type="entry name" value="DNA_Repair-Maintenance_Comp"/>
</dbReference>
<evidence type="ECO:0000256" key="4">
    <source>
        <dbReference type="ARBA" id="ARBA00022722"/>
    </source>
</evidence>
<keyword evidence="7" id="KW-0233">DNA recombination</keyword>
<dbReference type="Proteomes" id="UP000649151">
    <property type="component" value="Unassembled WGS sequence"/>
</dbReference>
<dbReference type="NCBIfam" id="TIGR00619">
    <property type="entry name" value="sbcd"/>
    <property type="match status" value="1"/>
</dbReference>
<dbReference type="EMBL" id="JACOQK010000001">
    <property type="protein sequence ID" value="MBC5786861.1"/>
    <property type="molecule type" value="Genomic_DNA"/>
</dbReference>
<dbReference type="Gene3D" id="3.60.21.10">
    <property type="match status" value="1"/>
</dbReference>
<comment type="function">
    <text evidence="7">SbcCD cleaves DNA hairpin structures. These structures can inhibit DNA replication and are intermediates in certain DNA recombination reactions. The complex acts as a 3'-&gt;5' double strand exonuclease that can open hairpins. It also has a 5' single-strand endonuclease activity.</text>
</comment>
<comment type="caution">
    <text evidence="10">The sequence shown here is derived from an EMBL/GenBank/DDBJ whole genome shotgun (WGS) entry which is preliminary data.</text>
</comment>
<comment type="subunit">
    <text evidence="2 7">Heterodimer of SbcC and SbcD.</text>
</comment>
<comment type="similarity">
    <text evidence="1 7">Belongs to the SbcD family.</text>
</comment>
<dbReference type="CDD" id="cd00840">
    <property type="entry name" value="MPP_Mre11_N"/>
    <property type="match status" value="1"/>
</dbReference>
<evidence type="ECO:0000256" key="5">
    <source>
        <dbReference type="ARBA" id="ARBA00022801"/>
    </source>
</evidence>
<evidence type="ECO:0000259" key="8">
    <source>
        <dbReference type="Pfam" id="PF00149"/>
    </source>
</evidence>
<accession>A0ABR7IP19</accession>
<dbReference type="RefSeq" id="WP_186996055.1">
    <property type="nucleotide sequence ID" value="NZ_JACOQK010000001.1"/>
</dbReference>
<dbReference type="Pfam" id="PF00149">
    <property type="entry name" value="Metallophos"/>
    <property type="match status" value="1"/>
</dbReference>
<name>A0ABR7IP19_9CLOT</name>
<proteinExistence type="inferred from homology"/>
<evidence type="ECO:0000256" key="2">
    <source>
        <dbReference type="ARBA" id="ARBA00011322"/>
    </source>
</evidence>
<keyword evidence="7" id="KW-0255">Endonuclease</keyword>
<keyword evidence="6 7" id="KW-0269">Exonuclease</keyword>
<evidence type="ECO:0000256" key="6">
    <source>
        <dbReference type="ARBA" id="ARBA00022839"/>
    </source>
</evidence>
<dbReference type="InterPro" id="IPR029052">
    <property type="entry name" value="Metallo-depent_PP-like"/>
</dbReference>
<feature type="domain" description="Calcineurin-like phosphoesterase" evidence="8">
    <location>
        <begin position="1"/>
        <end position="220"/>
    </location>
</feature>
<keyword evidence="11" id="KW-1185">Reference proteome</keyword>
<dbReference type="Pfam" id="PF12320">
    <property type="entry name" value="SbcD_C"/>
    <property type="match status" value="1"/>
</dbReference>
<evidence type="ECO:0000313" key="10">
    <source>
        <dbReference type="EMBL" id="MBC5786861.1"/>
    </source>
</evidence>
<dbReference type="InterPro" id="IPR004843">
    <property type="entry name" value="Calcineurin-like_PHP"/>
</dbReference>
<evidence type="ECO:0000256" key="1">
    <source>
        <dbReference type="ARBA" id="ARBA00010555"/>
    </source>
</evidence>
<dbReference type="GO" id="GO:0004527">
    <property type="term" value="F:exonuclease activity"/>
    <property type="evidence" value="ECO:0007669"/>
    <property type="project" value="UniProtKB-KW"/>
</dbReference>
<gene>
    <name evidence="7" type="primary">sbcD</name>
    <name evidence="10" type="ORF">H8Z77_02340</name>
</gene>
<evidence type="ECO:0000256" key="7">
    <source>
        <dbReference type="RuleBase" id="RU363069"/>
    </source>
</evidence>
<keyword evidence="7" id="KW-0235">DNA replication</keyword>
<feature type="domain" description="Nuclease SbcCD subunit D C-terminal" evidence="9">
    <location>
        <begin position="267"/>
        <end position="349"/>
    </location>
</feature>
<protein>
    <recommendedName>
        <fullName evidence="3 7">Nuclease SbcCD subunit D</fullName>
    </recommendedName>
</protein>
<reference evidence="10 11" key="1">
    <citation type="submission" date="2020-08" db="EMBL/GenBank/DDBJ databases">
        <title>Genome public.</title>
        <authorList>
            <person name="Liu C."/>
            <person name="Sun Q."/>
        </authorList>
    </citation>
    <scope>NUCLEOTIDE SEQUENCE [LARGE SCALE GENOMIC DNA]</scope>
    <source>
        <strain evidence="10 11">NSJ-27</strain>
    </source>
</reference>
<organism evidence="10 11">
    <name type="scientific">Clostridium facile</name>
    <dbReference type="NCBI Taxonomy" id="2763035"/>
    <lineage>
        <taxon>Bacteria</taxon>
        <taxon>Bacillati</taxon>
        <taxon>Bacillota</taxon>
        <taxon>Clostridia</taxon>
        <taxon>Eubacteriales</taxon>
        <taxon>Clostridiaceae</taxon>
        <taxon>Clostridium</taxon>
    </lineage>
</organism>
<keyword evidence="4 7" id="KW-0540">Nuclease</keyword>
<dbReference type="InterPro" id="IPR041796">
    <property type="entry name" value="Mre11_N"/>
</dbReference>
<sequence>MKLVHTSDWHIGRSLNGYSLLEDQRYFLSQLVDFLVEYRADALLISGDLYDRAIPSAQAVQLVDEFLTEVVLRRNIKTFIIAGNHDSPERLSFSNRFLESSGLYMQGNLQREIKKIPLVCGDEAVVIWMLPYFHPAQVRELYPEEKIIGYQQAAEKIASLISPSPNTLNLLMAHGFYLNGSAKDSCLYSESEYSVGGSDLIDLGVFPKFDYVALGHLHAPQSAGANGFYSGSPLKYSLSEEKQKKGIVLLEIQNKTIQQSLHSFQTLRDVRKIQGKFQELMLQQSDDYVFVELLDQKYVLNAMEQLRVRFPNILGMHYSSLEYQQPLLEGEEPALSQSPKDILKKFYLETVGNEMTQQEEQLVDQILLQLDQGGKP</sequence>
<dbReference type="SUPFAM" id="SSF56300">
    <property type="entry name" value="Metallo-dependent phosphatases"/>
    <property type="match status" value="1"/>
</dbReference>
<dbReference type="InterPro" id="IPR004593">
    <property type="entry name" value="SbcD"/>
</dbReference>